<dbReference type="STRING" id="1618484.UR56_C0029G0013"/>
<keyword evidence="1" id="KW-0812">Transmembrane</keyword>
<gene>
    <name evidence="2" type="ORF">UR56_C0029G0013</name>
</gene>
<dbReference type="EMBL" id="LBPR01000029">
    <property type="protein sequence ID" value="KKP60154.1"/>
    <property type="molecule type" value="Genomic_DNA"/>
</dbReference>
<organism evidence="2 3">
    <name type="scientific">Candidatus Roizmanbacteria bacterium GW2011_GWC2_34_23</name>
    <dbReference type="NCBI Taxonomy" id="1618484"/>
    <lineage>
        <taxon>Bacteria</taxon>
        <taxon>Candidatus Roizmaniibacteriota</taxon>
    </lineage>
</organism>
<keyword evidence="1" id="KW-0472">Membrane</keyword>
<name>A0A0G0ATA1_9BACT</name>
<dbReference type="PATRIC" id="fig|1618484.3.peg.802"/>
<reference evidence="2 3" key="1">
    <citation type="journal article" date="2015" name="Nature">
        <title>rRNA introns, odd ribosomes, and small enigmatic genomes across a large radiation of phyla.</title>
        <authorList>
            <person name="Brown C.T."/>
            <person name="Hug L.A."/>
            <person name="Thomas B.C."/>
            <person name="Sharon I."/>
            <person name="Castelle C.J."/>
            <person name="Singh A."/>
            <person name="Wilkins M.J."/>
            <person name="Williams K.H."/>
            <person name="Banfield J.F."/>
        </authorList>
    </citation>
    <scope>NUCLEOTIDE SEQUENCE [LARGE SCALE GENOMIC DNA]</scope>
</reference>
<dbReference type="Gene3D" id="1.20.1440.60">
    <property type="entry name" value="23S rRNA-intervening sequence"/>
    <property type="match status" value="1"/>
</dbReference>
<dbReference type="InterPro" id="IPR026354">
    <property type="entry name" value="4helix_suffix_dom"/>
</dbReference>
<dbReference type="NCBIfam" id="TIGR04258">
    <property type="entry name" value="4helix_suffix"/>
    <property type="match status" value="1"/>
</dbReference>
<dbReference type="SUPFAM" id="SSF158446">
    <property type="entry name" value="IVS-encoded protein-like"/>
    <property type="match status" value="1"/>
</dbReference>
<protein>
    <recommendedName>
        <fullName evidence="4">S23 ribosomal protein</fullName>
    </recommendedName>
</protein>
<sequence>MTNLKGGYKSLIVYWLATDIYDLTVIFCNRYIDKKSRTTDQMIQAARSGKQNIVEGSLEPSVESNIKLTGVARASYGELLEDYKDYLRQNGLLQWEKYDNRVLEIRRMRIIPNESNESNKPNLTYMSYLTNREIFANLMVTLCFKEGYLLDQLVRSQQEKFVKTGGFRENLFKKRTEYKKRFF</sequence>
<dbReference type="InterPro" id="IPR012657">
    <property type="entry name" value="23S_rRNA-intervening_sequence"/>
</dbReference>
<dbReference type="InterPro" id="IPR036583">
    <property type="entry name" value="23S_rRNA_IVS_sf"/>
</dbReference>
<evidence type="ECO:0000313" key="2">
    <source>
        <dbReference type="EMBL" id="KKP60154.1"/>
    </source>
</evidence>
<dbReference type="Proteomes" id="UP000034004">
    <property type="component" value="Unassembled WGS sequence"/>
</dbReference>
<evidence type="ECO:0008006" key="4">
    <source>
        <dbReference type="Google" id="ProtNLM"/>
    </source>
</evidence>
<evidence type="ECO:0000256" key="1">
    <source>
        <dbReference type="SAM" id="Phobius"/>
    </source>
</evidence>
<comment type="caution">
    <text evidence="2">The sequence shown here is derived from an EMBL/GenBank/DDBJ whole genome shotgun (WGS) entry which is preliminary data.</text>
</comment>
<dbReference type="NCBIfam" id="TIGR02436">
    <property type="entry name" value="four helix bundle protein"/>
    <property type="match status" value="1"/>
</dbReference>
<evidence type="ECO:0000313" key="3">
    <source>
        <dbReference type="Proteomes" id="UP000034004"/>
    </source>
</evidence>
<accession>A0A0G0ATA1</accession>
<dbReference type="AlphaFoldDB" id="A0A0G0ATA1"/>
<keyword evidence="1" id="KW-1133">Transmembrane helix</keyword>
<feature type="transmembrane region" description="Helical" evidence="1">
    <location>
        <begin position="12"/>
        <end position="32"/>
    </location>
</feature>
<proteinExistence type="predicted"/>